<evidence type="ECO:0008006" key="3">
    <source>
        <dbReference type="Google" id="ProtNLM"/>
    </source>
</evidence>
<sequence>MIRLTHESRILLAIAPADFRSGIDGLSARCRQVLEHDPSSGAIVVFINRAHTMIRALSYDGNGYWLMTKRLSRGTFQHWPRSAGALSCVSARQLTQHYPMWSFATRQQG</sequence>
<keyword evidence="2" id="KW-1185">Reference proteome</keyword>
<evidence type="ECO:0000313" key="1">
    <source>
        <dbReference type="EMBL" id="ASJ74633.1"/>
    </source>
</evidence>
<protein>
    <recommendedName>
        <fullName evidence="3">Transposase</fullName>
    </recommendedName>
</protein>
<proteinExistence type="predicted"/>
<organism evidence="1 2">
    <name type="scientific">Granulosicoccus antarcticus IMCC3135</name>
    <dbReference type="NCBI Taxonomy" id="1192854"/>
    <lineage>
        <taxon>Bacteria</taxon>
        <taxon>Pseudomonadati</taxon>
        <taxon>Pseudomonadota</taxon>
        <taxon>Gammaproteobacteria</taxon>
        <taxon>Chromatiales</taxon>
        <taxon>Granulosicoccaceae</taxon>
        <taxon>Granulosicoccus</taxon>
    </lineage>
</organism>
<dbReference type="AlphaFoldDB" id="A0A2Z2NTN6"/>
<dbReference type="InterPro" id="IPR008878">
    <property type="entry name" value="Transposase_IS66_Orf2"/>
</dbReference>
<dbReference type="OrthoDB" id="4956084at2"/>
<dbReference type="Proteomes" id="UP000250079">
    <property type="component" value="Chromosome"/>
</dbReference>
<name>A0A2Z2NTN6_9GAMM</name>
<dbReference type="KEGG" id="gai:IMCC3135_22815"/>
<dbReference type="PANTHER" id="PTHR36455">
    <property type="match status" value="1"/>
</dbReference>
<dbReference type="PANTHER" id="PTHR36455:SF1">
    <property type="entry name" value="BLR8292 PROTEIN"/>
    <property type="match status" value="1"/>
</dbReference>
<dbReference type="EMBL" id="CP018632">
    <property type="protein sequence ID" value="ASJ74633.1"/>
    <property type="molecule type" value="Genomic_DNA"/>
</dbReference>
<dbReference type="RefSeq" id="WP_088919634.1">
    <property type="nucleotide sequence ID" value="NZ_CP018632.1"/>
</dbReference>
<accession>A0A2Z2NTN6</accession>
<evidence type="ECO:0000313" key="2">
    <source>
        <dbReference type="Proteomes" id="UP000250079"/>
    </source>
</evidence>
<dbReference type="Pfam" id="PF05717">
    <property type="entry name" value="TnpB_IS66"/>
    <property type="match status" value="1"/>
</dbReference>
<reference evidence="1 2" key="1">
    <citation type="submission" date="2016-12" db="EMBL/GenBank/DDBJ databases">
        <authorList>
            <person name="Song W.-J."/>
            <person name="Kurnit D.M."/>
        </authorList>
    </citation>
    <scope>NUCLEOTIDE SEQUENCE [LARGE SCALE GENOMIC DNA]</scope>
    <source>
        <strain evidence="1 2">IMCC3135</strain>
    </source>
</reference>
<dbReference type="NCBIfam" id="NF033819">
    <property type="entry name" value="IS66_TnpB"/>
    <property type="match status" value="1"/>
</dbReference>
<gene>
    <name evidence="1" type="ORF">IMCC3135_22815</name>
</gene>